<evidence type="ECO:0000256" key="1">
    <source>
        <dbReference type="SAM" id="Phobius"/>
    </source>
</evidence>
<feature type="transmembrane region" description="Helical" evidence="1">
    <location>
        <begin position="77"/>
        <end position="98"/>
    </location>
</feature>
<name>A0AAN9GGG0_9CAEN</name>
<comment type="caution">
    <text evidence="2">The sequence shown here is derived from an EMBL/GenBank/DDBJ whole genome shotgun (WGS) entry which is preliminary data.</text>
</comment>
<dbReference type="PANTHER" id="PTHR31898:SF1">
    <property type="entry name" value="TLC DOMAIN-CONTAINING PROTEIN 5"/>
    <property type="match status" value="1"/>
</dbReference>
<organism evidence="2 3">
    <name type="scientific">Littorina saxatilis</name>
    <dbReference type="NCBI Taxonomy" id="31220"/>
    <lineage>
        <taxon>Eukaryota</taxon>
        <taxon>Metazoa</taxon>
        <taxon>Spiralia</taxon>
        <taxon>Lophotrochozoa</taxon>
        <taxon>Mollusca</taxon>
        <taxon>Gastropoda</taxon>
        <taxon>Caenogastropoda</taxon>
        <taxon>Littorinimorpha</taxon>
        <taxon>Littorinoidea</taxon>
        <taxon>Littorinidae</taxon>
        <taxon>Littorina</taxon>
    </lineage>
</organism>
<accession>A0AAN9GGG0</accession>
<reference evidence="2 3" key="1">
    <citation type="submission" date="2024-02" db="EMBL/GenBank/DDBJ databases">
        <title>Chromosome-scale genome assembly of the rough periwinkle Littorina saxatilis.</title>
        <authorList>
            <person name="De Jode A."/>
            <person name="Faria R."/>
            <person name="Formenti G."/>
            <person name="Sims Y."/>
            <person name="Smith T.P."/>
            <person name="Tracey A."/>
            <person name="Wood J.M.D."/>
            <person name="Zagrodzka Z.B."/>
            <person name="Johannesson K."/>
            <person name="Butlin R.K."/>
            <person name="Leder E.H."/>
        </authorList>
    </citation>
    <scope>NUCLEOTIDE SEQUENCE [LARGE SCALE GENOMIC DNA]</scope>
    <source>
        <strain evidence="2">Snail1</strain>
        <tissue evidence="2">Muscle</tissue>
    </source>
</reference>
<keyword evidence="1" id="KW-1133">Transmembrane helix</keyword>
<keyword evidence="1" id="KW-0472">Membrane</keyword>
<protein>
    <submittedName>
        <fullName evidence="2">Uncharacterized protein</fullName>
    </submittedName>
</protein>
<keyword evidence="3" id="KW-1185">Reference proteome</keyword>
<proteinExistence type="predicted"/>
<keyword evidence="1" id="KW-0812">Transmembrane</keyword>
<dbReference type="EMBL" id="JBAMIC010000007">
    <property type="protein sequence ID" value="KAK7105845.1"/>
    <property type="molecule type" value="Genomic_DNA"/>
</dbReference>
<dbReference type="InterPro" id="IPR042512">
    <property type="entry name" value="TLCD5"/>
</dbReference>
<sequence>MLTIGTFHFPSVLLSLFSWCSLYFTLRHLQPHRKAEWHCRTVTVCHAVLVTLLSFWSGMIQGPWPFTDAGRKLFQKGATAVISGRGLVDYVAALLICVKPTDTVR</sequence>
<gene>
    <name evidence="2" type="ORF">V1264_017173</name>
</gene>
<evidence type="ECO:0000313" key="2">
    <source>
        <dbReference type="EMBL" id="KAK7105845.1"/>
    </source>
</evidence>
<dbReference type="PANTHER" id="PTHR31898">
    <property type="entry name" value="TRANSMEMBRANE PROTEIN 136"/>
    <property type="match status" value="1"/>
</dbReference>
<dbReference type="Proteomes" id="UP001374579">
    <property type="component" value="Unassembled WGS sequence"/>
</dbReference>
<feature type="transmembrane region" description="Helical" evidence="1">
    <location>
        <begin position="37"/>
        <end position="57"/>
    </location>
</feature>
<feature type="transmembrane region" description="Helical" evidence="1">
    <location>
        <begin position="6"/>
        <end position="25"/>
    </location>
</feature>
<evidence type="ECO:0000313" key="3">
    <source>
        <dbReference type="Proteomes" id="UP001374579"/>
    </source>
</evidence>
<dbReference type="AlphaFoldDB" id="A0AAN9GGG0"/>